<gene>
    <name evidence="2" type="ORF">B9Q02_07145</name>
</gene>
<sequence>MSNLFGLDVLTKSFRLLRSTKNWYEILLYHAGLKKRVILKTRKGVSFLYIPGFFNLEHICEEPYRHVNVWGKDVIDVGAFNGDSAIYFSLKGARKVYAFEPFPMCFEIARQNIKINGITNIVLFNQGLGAKEKYVRIDPQYKSSTNSSIREFAHGKPVLIRTLKSIVNELQLKDAVLKLDCEGCEYEVLAHSECDVLYAFTEIIVEYHYKGYEMLVKKLVQCGFKVKYLKGNGEIVEGAVPDLGMILATRN</sequence>
<protein>
    <recommendedName>
        <fullName evidence="1">Methyltransferase FkbM domain-containing protein</fullName>
    </recommendedName>
</protein>
<dbReference type="InterPro" id="IPR052514">
    <property type="entry name" value="SAM-dependent_MTase"/>
</dbReference>
<dbReference type="InterPro" id="IPR006342">
    <property type="entry name" value="FkbM_mtfrase"/>
</dbReference>
<dbReference type="EMBL" id="NEXD01000039">
    <property type="protein sequence ID" value="PSN85249.1"/>
    <property type="molecule type" value="Genomic_DNA"/>
</dbReference>
<reference evidence="2 3" key="1">
    <citation type="submission" date="2017-04" db="EMBL/GenBank/DDBJ databases">
        <title>Novel microbial lineages endemic to geothermal iron-oxide mats fill important gaps in the evolutionary history of Archaea.</title>
        <authorList>
            <person name="Jay Z.J."/>
            <person name="Beam J.P."/>
            <person name="Dlakic M."/>
            <person name="Rusch D.B."/>
            <person name="Kozubal M.A."/>
            <person name="Inskeep W.P."/>
        </authorList>
    </citation>
    <scope>NUCLEOTIDE SEQUENCE [LARGE SCALE GENOMIC DNA]</scope>
    <source>
        <strain evidence="2">BE_D</strain>
    </source>
</reference>
<dbReference type="PANTHER" id="PTHR34203:SF15">
    <property type="entry name" value="SLL1173 PROTEIN"/>
    <property type="match status" value="1"/>
</dbReference>
<dbReference type="Pfam" id="PF05050">
    <property type="entry name" value="Methyltransf_21"/>
    <property type="match status" value="1"/>
</dbReference>
<name>A0A2R6AFX7_9ARCH</name>
<dbReference type="AlphaFoldDB" id="A0A2R6AFX7"/>
<dbReference type="NCBIfam" id="TIGR01444">
    <property type="entry name" value="fkbM_fam"/>
    <property type="match status" value="1"/>
</dbReference>
<dbReference type="Gene3D" id="3.40.50.150">
    <property type="entry name" value="Vaccinia Virus protein VP39"/>
    <property type="match status" value="1"/>
</dbReference>
<dbReference type="PANTHER" id="PTHR34203">
    <property type="entry name" value="METHYLTRANSFERASE, FKBM FAMILY PROTEIN"/>
    <property type="match status" value="1"/>
</dbReference>
<dbReference type="CDD" id="cd02440">
    <property type="entry name" value="AdoMet_MTases"/>
    <property type="match status" value="1"/>
</dbReference>
<comment type="caution">
    <text evidence="2">The sequence shown here is derived from an EMBL/GenBank/DDBJ whole genome shotgun (WGS) entry which is preliminary data.</text>
</comment>
<feature type="domain" description="Methyltransferase FkbM" evidence="1">
    <location>
        <begin position="76"/>
        <end position="225"/>
    </location>
</feature>
<organism evidence="2 3">
    <name type="scientific">Candidatus Marsarchaeota G1 archaeon BE_D</name>
    <dbReference type="NCBI Taxonomy" id="1978156"/>
    <lineage>
        <taxon>Archaea</taxon>
        <taxon>Candidatus Marsarchaeota</taxon>
        <taxon>Candidatus Marsarchaeota group 1</taxon>
    </lineage>
</organism>
<evidence type="ECO:0000259" key="1">
    <source>
        <dbReference type="Pfam" id="PF05050"/>
    </source>
</evidence>
<dbReference type="Proteomes" id="UP000240569">
    <property type="component" value="Unassembled WGS sequence"/>
</dbReference>
<dbReference type="SUPFAM" id="SSF53335">
    <property type="entry name" value="S-adenosyl-L-methionine-dependent methyltransferases"/>
    <property type="match status" value="1"/>
</dbReference>
<evidence type="ECO:0000313" key="3">
    <source>
        <dbReference type="Proteomes" id="UP000240569"/>
    </source>
</evidence>
<evidence type="ECO:0000313" key="2">
    <source>
        <dbReference type="EMBL" id="PSN85249.1"/>
    </source>
</evidence>
<proteinExistence type="predicted"/>
<accession>A0A2R6AFX7</accession>
<dbReference type="InterPro" id="IPR029063">
    <property type="entry name" value="SAM-dependent_MTases_sf"/>
</dbReference>